<evidence type="ECO:0000313" key="12">
    <source>
        <dbReference type="EMBL" id="KAK6509314.1"/>
    </source>
</evidence>
<evidence type="ECO:0000256" key="5">
    <source>
        <dbReference type="ARBA" id="ARBA00023024"/>
    </source>
</evidence>
<dbReference type="InterPro" id="IPR001579">
    <property type="entry name" value="Glyco_hydro_18_chit_AS"/>
</dbReference>
<evidence type="ECO:0000256" key="7">
    <source>
        <dbReference type="ARBA" id="ARBA00023295"/>
    </source>
</evidence>
<dbReference type="GO" id="GO:0005576">
    <property type="term" value="C:extracellular region"/>
    <property type="evidence" value="ECO:0007669"/>
    <property type="project" value="TreeGrafter"/>
</dbReference>
<keyword evidence="8" id="KW-0624">Polysaccharide degradation</keyword>
<gene>
    <name evidence="12" type="ORF">TWF481_004070</name>
</gene>
<dbReference type="SUPFAM" id="SSF51445">
    <property type="entry name" value="(Trans)glycosidases"/>
    <property type="match status" value="1"/>
</dbReference>
<keyword evidence="7 9" id="KW-0326">Glycosidase</keyword>
<dbReference type="EMBL" id="JAVHJL010000002">
    <property type="protein sequence ID" value="KAK6509314.1"/>
    <property type="molecule type" value="Genomic_DNA"/>
</dbReference>
<feature type="chain" id="PRO_5043821757" description="chitinase" evidence="10">
    <location>
        <begin position="21"/>
        <end position="506"/>
    </location>
</feature>
<sequence length="506" mass="54654">MMKNIIISAVISVFARAVSGAAIPRAIEERQIQPISTVTGPIGTSYIYALASPIPESIAAQLATIVSAVPTSTPTSVQSDSSIPSATAVERTAPVASAPASGTYRNVGYYGTWFMYDRQFKPSDVIVSQWTHLIVGFWDIGADGTISPIDPWSDLQVKTLGDASSQAGAVNGVFEQVFRLKNQNRNLKVMLSIGGWEATYKGAWANKLATPELRLAFAKSAAQTVVDLGLDGIDFDWEYPQNEAETIMHTDSMRLLRQELDAVQKVIGAERLLLSMAAPVGPHYIKGVNIVELNNYLDFFNLMGYDMSGSAFSKVSSHAAPFFMATDGSTEFCLVDGLEMYLAAGVPADKINVLGPIYGHSFAGTDGPGKPFTGPGFSSWGEQNGVPDYNLIPTDGDNVVFEDEKIMASWTYNSQTREMVSFDTPRIVEIKTQYIMSRGIGGIGFWAINADKWTYAGNLVNIALTTLGGPSVLERVDNHLTYTGSKYPNIRAYDGVIPAQGKTIAS</sequence>
<evidence type="ECO:0000256" key="2">
    <source>
        <dbReference type="ARBA" id="ARBA00008682"/>
    </source>
</evidence>
<dbReference type="PROSITE" id="PS51910">
    <property type="entry name" value="GH18_2"/>
    <property type="match status" value="1"/>
</dbReference>
<keyword evidence="13" id="KW-1185">Reference proteome</keyword>
<keyword evidence="6" id="KW-0119">Carbohydrate metabolism</keyword>
<dbReference type="PANTHER" id="PTHR11177">
    <property type="entry name" value="CHITINASE"/>
    <property type="match status" value="1"/>
</dbReference>
<dbReference type="InterPro" id="IPR017853">
    <property type="entry name" value="GH"/>
</dbReference>
<evidence type="ECO:0000313" key="13">
    <source>
        <dbReference type="Proteomes" id="UP001370758"/>
    </source>
</evidence>
<feature type="signal peptide" evidence="10">
    <location>
        <begin position="1"/>
        <end position="20"/>
    </location>
</feature>
<keyword evidence="10" id="KW-0732">Signal</keyword>
<dbReference type="GO" id="GO:0008843">
    <property type="term" value="F:endochitinase activity"/>
    <property type="evidence" value="ECO:0007669"/>
    <property type="project" value="UniProtKB-EC"/>
</dbReference>
<dbReference type="InterPro" id="IPR029070">
    <property type="entry name" value="Chitinase_insertion_sf"/>
</dbReference>
<dbReference type="InterPro" id="IPR011583">
    <property type="entry name" value="Chitinase_II/V-like_cat"/>
</dbReference>
<comment type="similarity">
    <text evidence="2">Belongs to the glycosyl hydrolase 18 family. Chitinase class V subfamily.</text>
</comment>
<evidence type="ECO:0000259" key="11">
    <source>
        <dbReference type="PROSITE" id="PS51910"/>
    </source>
</evidence>
<dbReference type="GO" id="GO:0006032">
    <property type="term" value="P:chitin catabolic process"/>
    <property type="evidence" value="ECO:0007669"/>
    <property type="project" value="UniProtKB-KW"/>
</dbReference>
<dbReference type="GO" id="GO:0000272">
    <property type="term" value="P:polysaccharide catabolic process"/>
    <property type="evidence" value="ECO:0007669"/>
    <property type="project" value="UniProtKB-KW"/>
</dbReference>
<dbReference type="PROSITE" id="PS01095">
    <property type="entry name" value="GH18_1"/>
    <property type="match status" value="1"/>
</dbReference>
<dbReference type="InterPro" id="IPR001223">
    <property type="entry name" value="Glyco_hydro18_cat"/>
</dbReference>
<evidence type="ECO:0000256" key="4">
    <source>
        <dbReference type="ARBA" id="ARBA00022801"/>
    </source>
</evidence>
<protein>
    <recommendedName>
        <fullName evidence="3">chitinase</fullName>
        <ecNumber evidence="3">3.2.1.14</ecNumber>
    </recommendedName>
</protein>
<feature type="domain" description="GH18" evidence="11">
    <location>
        <begin position="104"/>
        <end position="470"/>
    </location>
</feature>
<dbReference type="AlphaFoldDB" id="A0AAV9WIE1"/>
<dbReference type="EC" id="3.2.1.14" evidence="3"/>
<dbReference type="PANTHER" id="PTHR11177:SF317">
    <property type="entry name" value="CHITINASE 12-RELATED"/>
    <property type="match status" value="1"/>
</dbReference>
<keyword evidence="5" id="KW-0146">Chitin degradation</keyword>
<evidence type="ECO:0000256" key="6">
    <source>
        <dbReference type="ARBA" id="ARBA00023277"/>
    </source>
</evidence>
<dbReference type="SUPFAM" id="SSF54556">
    <property type="entry name" value="Chitinase insertion domain"/>
    <property type="match status" value="1"/>
</dbReference>
<dbReference type="Gene3D" id="3.10.50.10">
    <property type="match status" value="1"/>
</dbReference>
<name>A0AAV9WIE1_9PEZI</name>
<evidence type="ECO:0000256" key="3">
    <source>
        <dbReference type="ARBA" id="ARBA00012729"/>
    </source>
</evidence>
<evidence type="ECO:0000256" key="9">
    <source>
        <dbReference type="RuleBase" id="RU000489"/>
    </source>
</evidence>
<evidence type="ECO:0000256" key="8">
    <source>
        <dbReference type="ARBA" id="ARBA00023326"/>
    </source>
</evidence>
<organism evidence="12 13">
    <name type="scientific">Arthrobotrys musiformis</name>
    <dbReference type="NCBI Taxonomy" id="47236"/>
    <lineage>
        <taxon>Eukaryota</taxon>
        <taxon>Fungi</taxon>
        <taxon>Dikarya</taxon>
        <taxon>Ascomycota</taxon>
        <taxon>Pezizomycotina</taxon>
        <taxon>Orbiliomycetes</taxon>
        <taxon>Orbiliales</taxon>
        <taxon>Orbiliaceae</taxon>
        <taxon>Arthrobotrys</taxon>
    </lineage>
</organism>
<proteinExistence type="inferred from homology"/>
<dbReference type="Pfam" id="PF00704">
    <property type="entry name" value="Glyco_hydro_18"/>
    <property type="match status" value="1"/>
</dbReference>
<reference evidence="12 13" key="1">
    <citation type="submission" date="2023-08" db="EMBL/GenBank/DDBJ databases">
        <authorList>
            <person name="Palmer J.M."/>
        </authorList>
    </citation>
    <scope>NUCLEOTIDE SEQUENCE [LARGE SCALE GENOMIC DNA]</scope>
    <source>
        <strain evidence="12 13">TWF481</strain>
    </source>
</reference>
<evidence type="ECO:0000256" key="1">
    <source>
        <dbReference type="ARBA" id="ARBA00000822"/>
    </source>
</evidence>
<dbReference type="SMART" id="SM00636">
    <property type="entry name" value="Glyco_18"/>
    <property type="match status" value="1"/>
</dbReference>
<keyword evidence="4 9" id="KW-0378">Hydrolase</keyword>
<dbReference type="Gene3D" id="3.20.20.80">
    <property type="entry name" value="Glycosidases"/>
    <property type="match status" value="1"/>
</dbReference>
<dbReference type="InterPro" id="IPR050314">
    <property type="entry name" value="Glycosyl_Hydrlase_18"/>
</dbReference>
<accession>A0AAV9WIE1</accession>
<dbReference type="Proteomes" id="UP001370758">
    <property type="component" value="Unassembled WGS sequence"/>
</dbReference>
<comment type="catalytic activity">
    <reaction evidence="1">
        <text>Random endo-hydrolysis of N-acetyl-beta-D-glucosaminide (1-&gt;4)-beta-linkages in chitin and chitodextrins.</text>
        <dbReference type="EC" id="3.2.1.14"/>
    </reaction>
</comment>
<evidence type="ECO:0000256" key="10">
    <source>
        <dbReference type="SAM" id="SignalP"/>
    </source>
</evidence>
<dbReference type="GO" id="GO:0008061">
    <property type="term" value="F:chitin binding"/>
    <property type="evidence" value="ECO:0007669"/>
    <property type="project" value="InterPro"/>
</dbReference>
<comment type="caution">
    <text evidence="12">The sequence shown here is derived from an EMBL/GenBank/DDBJ whole genome shotgun (WGS) entry which is preliminary data.</text>
</comment>